<proteinExistence type="predicted"/>
<protein>
    <submittedName>
        <fullName evidence="1">Uncharacterized protein</fullName>
    </submittedName>
</protein>
<dbReference type="STRING" id="1127696.HMPREF9134_01327"/>
<dbReference type="PATRIC" id="fig|1127696.3.peg.1198"/>
<dbReference type="RefSeq" id="WP_005467401.1">
    <property type="nucleotide sequence ID" value="NZ_KB291032.1"/>
</dbReference>
<dbReference type="EMBL" id="AMEQ01000036">
    <property type="protein sequence ID" value="EKY00743.1"/>
    <property type="molecule type" value="Genomic_DNA"/>
</dbReference>
<evidence type="ECO:0000313" key="1">
    <source>
        <dbReference type="EMBL" id="EKY00743.1"/>
    </source>
</evidence>
<organism evidence="1 2">
    <name type="scientific">Porphyromonas catoniae F0037</name>
    <dbReference type="NCBI Taxonomy" id="1127696"/>
    <lineage>
        <taxon>Bacteria</taxon>
        <taxon>Pseudomonadati</taxon>
        <taxon>Bacteroidota</taxon>
        <taxon>Bacteroidia</taxon>
        <taxon>Bacteroidales</taxon>
        <taxon>Porphyromonadaceae</taxon>
        <taxon>Porphyromonas</taxon>
    </lineage>
</organism>
<dbReference type="AlphaFoldDB" id="L1NBJ7"/>
<reference evidence="1 2" key="1">
    <citation type="submission" date="2012-05" db="EMBL/GenBank/DDBJ databases">
        <authorList>
            <person name="Weinstock G."/>
            <person name="Sodergren E."/>
            <person name="Lobos E.A."/>
            <person name="Fulton L."/>
            <person name="Fulton R."/>
            <person name="Courtney L."/>
            <person name="Fronick C."/>
            <person name="O'Laughlin M."/>
            <person name="Godfrey J."/>
            <person name="Wilson R.M."/>
            <person name="Miner T."/>
            <person name="Farmer C."/>
            <person name="Delehaunty K."/>
            <person name="Cordes M."/>
            <person name="Minx P."/>
            <person name="Tomlinson C."/>
            <person name="Chen J."/>
            <person name="Wollam A."/>
            <person name="Pepin K.H."/>
            <person name="Bhonagiri V."/>
            <person name="Zhang X."/>
            <person name="Suruliraj S."/>
            <person name="Warren W."/>
            <person name="Mitreva M."/>
            <person name="Mardis E.R."/>
            <person name="Wilson R.K."/>
        </authorList>
    </citation>
    <scope>NUCLEOTIDE SEQUENCE [LARGE SCALE GENOMIC DNA]</scope>
    <source>
        <strain evidence="1 2">F0037</strain>
    </source>
</reference>
<evidence type="ECO:0000313" key="2">
    <source>
        <dbReference type="Proteomes" id="UP000010408"/>
    </source>
</evidence>
<accession>L1NBJ7</accession>
<dbReference type="HOGENOM" id="CLU_216895_0_0_10"/>
<comment type="caution">
    <text evidence="1">The sequence shown here is derived from an EMBL/GenBank/DDBJ whole genome shotgun (WGS) entry which is preliminary data.</text>
</comment>
<sequence>MKKEIYQQPIAEIIRIDQPLNLLIEFSAEIGVDDWGEGGEG</sequence>
<name>L1NBJ7_9PORP</name>
<dbReference type="Proteomes" id="UP000010408">
    <property type="component" value="Unassembled WGS sequence"/>
</dbReference>
<gene>
    <name evidence="1" type="ORF">HMPREF9134_01327</name>
</gene>